<gene>
    <name evidence="1" type="ORF">MELLADRAFT_113545</name>
</gene>
<keyword evidence="2" id="KW-1185">Reference proteome</keyword>
<dbReference type="Proteomes" id="UP000001072">
    <property type="component" value="Unassembled WGS sequence"/>
</dbReference>
<protein>
    <submittedName>
        <fullName evidence="1">Uncharacterized protein</fullName>
    </submittedName>
</protein>
<dbReference type="RefSeq" id="XP_007418313.1">
    <property type="nucleotide sequence ID" value="XM_007418251.1"/>
</dbReference>
<dbReference type="AlphaFoldDB" id="F4SA91"/>
<name>F4SA91_MELLP</name>
<organism evidence="2">
    <name type="scientific">Melampsora larici-populina (strain 98AG31 / pathotype 3-4-7)</name>
    <name type="common">Poplar leaf rust fungus</name>
    <dbReference type="NCBI Taxonomy" id="747676"/>
    <lineage>
        <taxon>Eukaryota</taxon>
        <taxon>Fungi</taxon>
        <taxon>Dikarya</taxon>
        <taxon>Basidiomycota</taxon>
        <taxon>Pucciniomycotina</taxon>
        <taxon>Pucciniomycetes</taxon>
        <taxon>Pucciniales</taxon>
        <taxon>Melampsoraceae</taxon>
        <taxon>Melampsora</taxon>
    </lineage>
</organism>
<dbReference type="InParanoid" id="F4SA91"/>
<accession>F4SA91</accession>
<dbReference type="KEGG" id="mlr:MELLADRAFT_113545"/>
<dbReference type="EMBL" id="GL883176">
    <property type="protein sequence ID" value="EGF98410.1"/>
    <property type="molecule type" value="Genomic_DNA"/>
</dbReference>
<proteinExistence type="predicted"/>
<dbReference type="VEuPathDB" id="FungiDB:MELLADRAFT_113545"/>
<sequence>MANHQIQTQYTLCSTSAGANPTLWSPFLHCVMVWRTYNWDPGIVGQTMIRRHTSKALFSNLCNNIPSKYAETIGVHTLFHANRPKWTAHSISPECSQALSLLLTRLGILGYSKTESTSLWQHAGKSFTISKRHIGNSRIEFKDQGNTTFGEIVHILRVDSHPGPLFVIRPFRPLTHLDESKSPYHSYPYLKARVMYRQPLPLRVIALDDLFGHSALVENDAGAMNIPAPTVNLISLRSLGISEMASTYTDLDPKPT</sequence>
<dbReference type="GeneID" id="18925018"/>
<dbReference type="HOGENOM" id="CLU_094294_0_0_1"/>
<evidence type="ECO:0000313" key="2">
    <source>
        <dbReference type="Proteomes" id="UP000001072"/>
    </source>
</evidence>
<reference evidence="2" key="1">
    <citation type="journal article" date="2011" name="Proc. Natl. Acad. Sci. U.S.A.">
        <title>Obligate biotrophy features unraveled by the genomic analysis of rust fungi.</title>
        <authorList>
            <person name="Duplessis S."/>
            <person name="Cuomo C.A."/>
            <person name="Lin Y.-C."/>
            <person name="Aerts A."/>
            <person name="Tisserant E."/>
            <person name="Veneault-Fourrey C."/>
            <person name="Joly D.L."/>
            <person name="Hacquard S."/>
            <person name="Amselem J."/>
            <person name="Cantarel B.L."/>
            <person name="Chiu R."/>
            <person name="Coutinho P.M."/>
            <person name="Feau N."/>
            <person name="Field M."/>
            <person name="Frey P."/>
            <person name="Gelhaye E."/>
            <person name="Goldberg J."/>
            <person name="Grabherr M.G."/>
            <person name="Kodira C.D."/>
            <person name="Kohler A."/>
            <person name="Kuees U."/>
            <person name="Lindquist E.A."/>
            <person name="Lucas S.M."/>
            <person name="Mago R."/>
            <person name="Mauceli E."/>
            <person name="Morin E."/>
            <person name="Murat C."/>
            <person name="Pangilinan J.L."/>
            <person name="Park R."/>
            <person name="Pearson M."/>
            <person name="Quesneville H."/>
            <person name="Rouhier N."/>
            <person name="Sakthikumar S."/>
            <person name="Salamov A.A."/>
            <person name="Schmutz J."/>
            <person name="Selles B."/>
            <person name="Shapiro H."/>
            <person name="Tanguay P."/>
            <person name="Tuskan G.A."/>
            <person name="Henrissat B."/>
            <person name="Van de Peer Y."/>
            <person name="Rouze P."/>
            <person name="Ellis J.G."/>
            <person name="Dodds P.N."/>
            <person name="Schein J.E."/>
            <person name="Zhong S."/>
            <person name="Hamelin R.C."/>
            <person name="Grigoriev I.V."/>
            <person name="Szabo L.J."/>
            <person name="Martin F."/>
        </authorList>
    </citation>
    <scope>NUCLEOTIDE SEQUENCE [LARGE SCALE GENOMIC DNA]</scope>
    <source>
        <strain evidence="2">98AG31 / pathotype 3-4-7</strain>
    </source>
</reference>
<evidence type="ECO:0000313" key="1">
    <source>
        <dbReference type="EMBL" id="EGF98410.1"/>
    </source>
</evidence>